<protein>
    <submittedName>
        <fullName evidence="2">Uncharacterized protein</fullName>
    </submittedName>
</protein>
<evidence type="ECO:0000256" key="1">
    <source>
        <dbReference type="SAM" id="MobiDB-lite"/>
    </source>
</evidence>
<feature type="compositionally biased region" description="Gly residues" evidence="1">
    <location>
        <begin position="1615"/>
        <end position="1630"/>
    </location>
</feature>
<feature type="region of interest" description="Disordered" evidence="1">
    <location>
        <begin position="1613"/>
        <end position="1780"/>
    </location>
</feature>
<feature type="region of interest" description="Disordered" evidence="1">
    <location>
        <begin position="1792"/>
        <end position="1855"/>
    </location>
</feature>
<comment type="caution">
    <text evidence="2">The sequence shown here is derived from an EMBL/GenBank/DDBJ whole genome shotgun (WGS) entry which is preliminary data.</text>
</comment>
<feature type="region of interest" description="Disordered" evidence="1">
    <location>
        <begin position="1544"/>
        <end position="1571"/>
    </location>
</feature>
<organism evidence="2 3">
    <name type="scientific">Astrephomene gubernaculifera</name>
    <dbReference type="NCBI Taxonomy" id="47775"/>
    <lineage>
        <taxon>Eukaryota</taxon>
        <taxon>Viridiplantae</taxon>
        <taxon>Chlorophyta</taxon>
        <taxon>core chlorophytes</taxon>
        <taxon>Chlorophyceae</taxon>
        <taxon>CS clade</taxon>
        <taxon>Chlamydomonadales</taxon>
        <taxon>Astrephomenaceae</taxon>
        <taxon>Astrephomene</taxon>
    </lineage>
</organism>
<evidence type="ECO:0000313" key="3">
    <source>
        <dbReference type="Proteomes" id="UP001054857"/>
    </source>
</evidence>
<reference evidence="2 3" key="1">
    <citation type="journal article" date="2021" name="Sci. Rep.">
        <title>Genome sequencing of the multicellular alga Astrephomene provides insights into convergent evolution of germ-soma differentiation.</title>
        <authorList>
            <person name="Yamashita S."/>
            <person name="Yamamoto K."/>
            <person name="Matsuzaki R."/>
            <person name="Suzuki S."/>
            <person name="Yamaguchi H."/>
            <person name="Hirooka S."/>
            <person name="Minakuchi Y."/>
            <person name="Miyagishima S."/>
            <person name="Kawachi M."/>
            <person name="Toyoda A."/>
            <person name="Nozaki H."/>
        </authorList>
    </citation>
    <scope>NUCLEOTIDE SEQUENCE [LARGE SCALE GENOMIC DNA]</scope>
    <source>
        <strain evidence="2 3">NIES-4017</strain>
    </source>
</reference>
<feature type="region of interest" description="Disordered" evidence="1">
    <location>
        <begin position="1062"/>
        <end position="1201"/>
    </location>
</feature>
<feature type="compositionally biased region" description="Low complexity" evidence="1">
    <location>
        <begin position="670"/>
        <end position="679"/>
    </location>
</feature>
<feature type="region of interest" description="Disordered" evidence="1">
    <location>
        <begin position="653"/>
        <end position="924"/>
    </location>
</feature>
<gene>
    <name evidence="2" type="ORF">Agub_g8581</name>
</gene>
<feature type="compositionally biased region" description="Low complexity" evidence="1">
    <location>
        <begin position="205"/>
        <end position="219"/>
    </location>
</feature>
<sequence>MIWQHVEAFGPVNPNGFPDPPRTKVVPMHPQAPYDNQWAEASSISGVRLQGPSSSLLPPQRTAGFDWRAHLAAVQAARLGREQQLAGLALIELPLNRQHHHDVDVAHKSPGNTVPGSLEAAQQPAGAQPWQPNATHTASYGPPPPSYPGISPGLPSGQAQEARSSPGSAGHTATATAVATAARSGSPAPSLAASPPPSQTIRPDAATPAAATVETTKAASDTPARSVRSRGDVPNGNKDSSSSAESDSDSDRSCRSGSWSRIRPAPTGQGTPGSVSSALAETCSKGGQPGTSPDHLQRRLRRRRSYTVVYVLDGGASPAARSSVTAAAAAAVEAAAAAVAAVDEGRAGLQQGLISPTREVAAVAPYPAEECRSTQGSSLEAARVSGTSASAAVLQQQEQQQQHAGAGANGRSDGNRVIMAKTTGGTRGAAASCKAGDARRSHAGLAGGGDATASSQSARVSSPQELLAAAGGTVAQLALQHSAQPVAVQAQPLEAGAAGAAADAASFAPGRTPRDVPTYASSYAAPSALVPGEDRAVPPDAYQPQASHAVKAAKGRALQASGSAASSPHAVPMQPGATGLLAAAARAAWSAPAPASEMPVVQQTAARPEPAAPPSPSSPLLPAAPPQELRWRRQQGNKGQAGAAGVEPCMQQAEGEQRLAASPSPPPQPRSQQRLLQQSEVWRRSQSPPAAVRRWLEGHAQEEEPQLRQRNTPQHSRACAANSMQSPQRKPLNKVASGSVSGPPQTAQTRAAGGNPMRSPSRLASGGLPHSAGTPQERNTSPQAHKANERATGAGGGSSKPPGQPQPQPTLGRSPGRARDPSNTPAVFHSSPQAAGVRPLPKNGHDSHHGARQAAAAKHRGGGDHEDVDRRGGRGTAASPPAAGQTPTSKKGVSDRPGAIRRTRLSFSSSSSPPPSPSSCASSSETDPLYWLLKANLTDRILGVRGGGHLLAASATASPFAPPAAALEGGDEAAALGVVNGGGEDVALGARSPGEARRPLTPRGAYKVTAPGPAWVAPRRLWRAESPQPLPPGVGARVQEEFVRRVARGDYGEGRRVASRRVERGCMDTGGRSRTASRHPRSPAAASPHRHRRSRSRRDRSPGGSPRGERRYRGRGCSPAHRHVAEHKEHKLCHSHHDRRHFYDQRQTRIGQRGAADKDRQRQHDWEDGGSDDGGSAEPSRRGCSKGGNRNRTPLPAPDGDAAAVGVAGRVHAYDLVSAVSITVDNPLLPGWNAAGAAASMQPFTAAAAVDDITAAGVGGGGAANTEQQRLCSAVGAVTGSGALNQSLETDGAAAAVLCGALGVTAGVAKHEKGADAAGGATADATATRLQHAGSLAALRGSVGAARAGDASGSMQPGSVQLGSELGEQKAVADKSADRALLLPCAKTLSANAQLPPSFASSQDEFQRVDRQQGPSDVPNVAKETHGSPSAVNASSGLPSSLAIEDNRLMRRPAEEEPRPTALNSVAAPQVPQPLHPTLPVAAAASAAVVPPLAHPAAGDAAAAVSGPAVGRLTLTQGAPTVVSAERVGMPAIQVIITGPTTFVSAGPPVSPREGAPTSSTQQQGPHELSSTGQPVLLFSQAADAAAWKRQDSHKFTFATGPFFAVHTAAPAAAAGGGGSAGGAGQGVGPPGSWFGSKSGGDGNGSYGQAAAPPLLPEQQPQLPPTHAAAASAAAREGFLPSGFHGHGPQGSNSRQQGFLPFATSWPPASHEQQQRQPAVPSHPQRPPPNSDPTLSQQQQQQHQYQQHLAHDQHPSSRARPGAGSHLQAAEMQPAWTRGSSAATHLVDMASPHADSTLGGRWELRGSSSNGSRHSSGDGGGSFNGRPQQPATGPRVTAPLTSGRAAGAGTGDSGLVAGGPGVVGVLPLGGGAGVEFTVRLTGLAPPAADPCRDAAAQAGLEGRREQQPQQVQQQQKGQGMGSGSACLHSAMQAYGSHPEGRRQDDATLVWLPGHGHGQDQQPASHLHRFNAKTSSELPNTAYRSMAPPPSPPPPPQPLTIGVFAAAPPRQHAAQTSQPPQPPHGYGANRLGPSGVLHPRVSVHNSDARGLQAGGSGAIAAQGPPASGAVRVDLSDGRVLQALRQGSGRLQC</sequence>
<dbReference type="Proteomes" id="UP001054857">
    <property type="component" value="Unassembled WGS sequence"/>
</dbReference>
<feature type="compositionally biased region" description="Basic and acidic residues" evidence="1">
    <location>
        <begin position="861"/>
        <end position="872"/>
    </location>
</feature>
<proteinExistence type="predicted"/>
<feature type="compositionally biased region" description="Low complexity" evidence="1">
    <location>
        <begin position="1649"/>
        <end position="1661"/>
    </location>
</feature>
<feature type="region of interest" description="Disordered" evidence="1">
    <location>
        <begin position="1396"/>
        <end position="1442"/>
    </location>
</feature>
<feature type="compositionally biased region" description="Polar residues" evidence="1">
    <location>
        <begin position="821"/>
        <end position="833"/>
    </location>
</feature>
<feature type="compositionally biased region" description="Polar residues" evidence="1">
    <location>
        <begin position="773"/>
        <end position="783"/>
    </location>
</feature>
<name>A0AAD3DS90_9CHLO</name>
<feature type="compositionally biased region" description="Basic residues" evidence="1">
    <location>
        <begin position="1110"/>
        <end position="1140"/>
    </location>
</feature>
<feature type="region of interest" description="Disordered" evidence="1">
    <location>
        <begin position="530"/>
        <end position="555"/>
    </location>
</feature>
<feature type="compositionally biased region" description="Low complexity" evidence="1">
    <location>
        <begin position="2057"/>
        <end position="2068"/>
    </location>
</feature>
<feature type="compositionally biased region" description="Basic and acidic residues" evidence="1">
    <location>
        <begin position="694"/>
        <end position="707"/>
    </location>
</feature>
<dbReference type="EMBL" id="BMAR01000016">
    <property type="protein sequence ID" value="GFR46933.1"/>
    <property type="molecule type" value="Genomic_DNA"/>
</dbReference>
<accession>A0AAD3DS90</accession>
<evidence type="ECO:0000313" key="2">
    <source>
        <dbReference type="EMBL" id="GFR46933.1"/>
    </source>
</evidence>
<feature type="compositionally biased region" description="Polar residues" evidence="1">
    <location>
        <begin position="1557"/>
        <end position="1571"/>
    </location>
</feature>
<feature type="compositionally biased region" description="Polar residues" evidence="1">
    <location>
        <begin position="1427"/>
        <end position="1439"/>
    </location>
</feature>
<feature type="region of interest" description="Disordered" evidence="1">
    <location>
        <begin position="105"/>
        <end position="299"/>
    </location>
</feature>
<feature type="region of interest" description="Disordered" evidence="1">
    <location>
        <begin position="1979"/>
        <end position="2075"/>
    </location>
</feature>
<feature type="compositionally biased region" description="Pro residues" evidence="1">
    <location>
        <begin position="610"/>
        <end position="624"/>
    </location>
</feature>
<feature type="region of interest" description="Disordered" evidence="1">
    <location>
        <begin position="390"/>
        <end position="416"/>
    </location>
</feature>
<keyword evidence="3" id="KW-1185">Reference proteome</keyword>
<feature type="compositionally biased region" description="Pro residues" evidence="1">
    <location>
        <begin position="1986"/>
        <end position="1997"/>
    </location>
</feature>
<feature type="region of interest" description="Disordered" evidence="1">
    <location>
        <begin position="595"/>
        <end position="624"/>
    </location>
</feature>
<feature type="compositionally biased region" description="Low complexity" evidence="1">
    <location>
        <begin position="1907"/>
        <end position="1917"/>
    </location>
</feature>
<feature type="compositionally biased region" description="Gly residues" evidence="1">
    <location>
        <begin position="1846"/>
        <end position="1855"/>
    </location>
</feature>
<feature type="compositionally biased region" description="Basic and acidic residues" evidence="1">
    <location>
        <begin position="1155"/>
        <end position="1167"/>
    </location>
</feature>
<feature type="compositionally biased region" description="Low complexity" evidence="1">
    <location>
        <begin position="164"/>
        <end position="193"/>
    </location>
</feature>
<feature type="compositionally biased region" description="Low complexity" evidence="1">
    <location>
        <begin position="120"/>
        <end position="132"/>
    </location>
</feature>
<feature type="compositionally biased region" description="Low complexity" evidence="1">
    <location>
        <begin position="1737"/>
        <end position="1748"/>
    </location>
</feature>
<feature type="region of interest" description="Disordered" evidence="1">
    <location>
        <begin position="1896"/>
        <end position="1925"/>
    </location>
</feature>
<feature type="compositionally biased region" description="Polar residues" evidence="1">
    <location>
        <begin position="268"/>
        <end position="279"/>
    </location>
</feature>
<feature type="compositionally biased region" description="Low complexity" evidence="1">
    <location>
        <begin position="148"/>
        <end position="157"/>
    </location>
</feature>
<feature type="compositionally biased region" description="Basic residues" evidence="1">
    <location>
        <begin position="1088"/>
        <end position="1098"/>
    </location>
</feature>
<feature type="compositionally biased region" description="Polar residues" evidence="1">
    <location>
        <begin position="736"/>
        <end position="749"/>
    </location>
</feature>
<feature type="compositionally biased region" description="Low complexity" evidence="1">
    <location>
        <begin position="390"/>
        <end position="410"/>
    </location>
</feature>